<evidence type="ECO:0000313" key="2">
    <source>
        <dbReference type="Proteomes" id="UP000474296"/>
    </source>
</evidence>
<proteinExistence type="predicted"/>
<comment type="caution">
    <text evidence="1">The sequence shown here is derived from an EMBL/GenBank/DDBJ whole genome shotgun (WGS) entry which is preliminary data.</text>
</comment>
<gene>
    <name evidence="1" type="ORF">GWK10_15015</name>
</gene>
<accession>A0A6M0CKU3</accession>
<protein>
    <submittedName>
        <fullName evidence="1">Uncharacterized protein</fullName>
    </submittedName>
</protein>
<dbReference type="Proteomes" id="UP000474296">
    <property type="component" value="Unassembled WGS sequence"/>
</dbReference>
<keyword evidence="2" id="KW-1185">Reference proteome</keyword>
<name>A0A6M0CKU3_9FLAO</name>
<dbReference type="RefSeq" id="WP_164033213.1">
    <property type="nucleotide sequence ID" value="NZ_JAABOQ010000006.1"/>
</dbReference>
<evidence type="ECO:0000313" key="1">
    <source>
        <dbReference type="EMBL" id="NER18528.1"/>
    </source>
</evidence>
<dbReference type="AlphaFoldDB" id="A0A6M0CKU3"/>
<reference evidence="1 2" key="1">
    <citation type="submission" date="2020-01" db="EMBL/GenBank/DDBJ databases">
        <title>Spongiivirga citrea KCTC 32990T.</title>
        <authorList>
            <person name="Wang G."/>
        </authorList>
    </citation>
    <scope>NUCLEOTIDE SEQUENCE [LARGE SCALE GENOMIC DNA]</scope>
    <source>
        <strain evidence="1 2">KCTC 32990</strain>
    </source>
</reference>
<dbReference type="EMBL" id="JAABOQ010000006">
    <property type="protein sequence ID" value="NER18528.1"/>
    <property type="molecule type" value="Genomic_DNA"/>
</dbReference>
<sequence length="261" mass="29789">MDQPKKPKKKSKLEIKKDLQDQYGAWKVLAVAGYVNSPEEKLARDLIEDVAKINNFIPSYFATIILTEGLGIDYLDHDYNYRTDSAGNKVIRNDIELSGFDVGGLDDFGSEYPRYKKYLPSWFDQGSNSGDFSTGSEFYSKSETNERNETVLSAQFSNMESVIWACAATLSHRRDLFQKHRKNLGYPAPTEDQLAYWNYIYYQGEGQAKRWLIQVGGLDIFGLNGILPAKTVTKKNRNAHDVALSNLASWRYLQTFKIFSN</sequence>
<organism evidence="1 2">
    <name type="scientific">Spongiivirga citrea</name>
    <dbReference type="NCBI Taxonomy" id="1481457"/>
    <lineage>
        <taxon>Bacteria</taxon>
        <taxon>Pseudomonadati</taxon>
        <taxon>Bacteroidota</taxon>
        <taxon>Flavobacteriia</taxon>
        <taxon>Flavobacteriales</taxon>
        <taxon>Flavobacteriaceae</taxon>
        <taxon>Spongiivirga</taxon>
    </lineage>
</organism>